<dbReference type="NCBIfam" id="TIGR00478">
    <property type="entry name" value="tly"/>
    <property type="match status" value="1"/>
</dbReference>
<dbReference type="InterPro" id="IPR029063">
    <property type="entry name" value="SAM-dependent_MTases_sf"/>
</dbReference>
<comment type="caution">
    <text evidence="5">The sequence shown here is derived from an EMBL/GenBank/DDBJ whole genome shotgun (WGS) entry which is preliminary data.</text>
</comment>
<organism evidence="5 6">
    <name type="scientific">Acetomicrobium flavidum</name>
    <dbReference type="NCBI Taxonomy" id="49896"/>
    <lineage>
        <taxon>Bacteria</taxon>
        <taxon>Thermotogati</taxon>
        <taxon>Synergistota</taxon>
        <taxon>Synergistia</taxon>
        <taxon>Synergistales</taxon>
        <taxon>Acetomicrobiaceae</taxon>
        <taxon>Acetomicrobium</taxon>
    </lineage>
</organism>
<keyword evidence="1 3" id="KW-0694">RNA-binding</keyword>
<reference evidence="5 6" key="1">
    <citation type="submission" date="2016-11" db="EMBL/GenBank/DDBJ databases">
        <authorList>
            <person name="Varghese N."/>
            <person name="Submissions S."/>
        </authorList>
    </citation>
    <scope>NUCLEOTIDE SEQUENCE [LARGE SCALE GENOMIC DNA]</scope>
    <source>
        <strain evidence="5 6">DSM 20664</strain>
    </source>
</reference>
<gene>
    <name evidence="5" type="ORF">SAMN05444368_0266</name>
</gene>
<evidence type="ECO:0000313" key="5">
    <source>
        <dbReference type="EMBL" id="SIN62875.1"/>
    </source>
</evidence>
<dbReference type="PROSITE" id="PS50889">
    <property type="entry name" value="S4"/>
    <property type="match status" value="1"/>
</dbReference>
<dbReference type="EMBL" id="FSQZ01000001">
    <property type="protein sequence ID" value="SIN62875.1"/>
    <property type="molecule type" value="Genomic_DNA"/>
</dbReference>
<evidence type="ECO:0000256" key="2">
    <source>
        <dbReference type="ARBA" id="ARBA00029460"/>
    </source>
</evidence>
<proteinExistence type="inferred from homology"/>
<dbReference type="SUPFAM" id="SSF53335">
    <property type="entry name" value="S-adenosyl-L-methionine-dependent methyltransferases"/>
    <property type="match status" value="1"/>
</dbReference>
<dbReference type="InterPro" id="IPR002877">
    <property type="entry name" value="RNA_MeTrfase_FtsJ_dom"/>
</dbReference>
<dbReference type="CDD" id="cd02440">
    <property type="entry name" value="AdoMet_MTases"/>
    <property type="match status" value="1"/>
</dbReference>
<evidence type="ECO:0000259" key="4">
    <source>
        <dbReference type="SMART" id="SM00363"/>
    </source>
</evidence>
<dbReference type="PANTHER" id="PTHR32319">
    <property type="entry name" value="BACTERIAL HEMOLYSIN-LIKE PROTEIN"/>
    <property type="match status" value="1"/>
</dbReference>
<keyword evidence="6" id="KW-1185">Reference proteome</keyword>
<dbReference type="InterPro" id="IPR047048">
    <property type="entry name" value="TlyA"/>
</dbReference>
<dbReference type="Gene3D" id="3.10.290.10">
    <property type="entry name" value="RNA-binding S4 domain"/>
    <property type="match status" value="1"/>
</dbReference>
<evidence type="ECO:0000313" key="6">
    <source>
        <dbReference type="Proteomes" id="UP000185093"/>
    </source>
</evidence>
<dbReference type="PANTHER" id="PTHR32319:SF0">
    <property type="entry name" value="BACTERIAL HEMOLYSIN-LIKE PROTEIN"/>
    <property type="match status" value="1"/>
</dbReference>
<dbReference type="Gene3D" id="3.40.50.150">
    <property type="entry name" value="Vaccinia Virus protein VP39"/>
    <property type="match status" value="1"/>
</dbReference>
<evidence type="ECO:0000256" key="1">
    <source>
        <dbReference type="ARBA" id="ARBA00022884"/>
    </source>
</evidence>
<protein>
    <submittedName>
        <fullName evidence="5">23S rRNA (Cytidine1920-2'-O)/16S rRNA (Cytidine1409-2'-O)-methyltransferase</fullName>
    </submittedName>
</protein>
<dbReference type="RefSeq" id="WP_014806723.1">
    <property type="nucleotide sequence ID" value="NZ_DAOSBL010000004.1"/>
</dbReference>
<dbReference type="SUPFAM" id="SSF55174">
    <property type="entry name" value="Alpha-L RNA-binding motif"/>
    <property type="match status" value="1"/>
</dbReference>
<dbReference type="Pfam" id="PF01728">
    <property type="entry name" value="FtsJ"/>
    <property type="match status" value="1"/>
</dbReference>
<dbReference type="InterPro" id="IPR002942">
    <property type="entry name" value="S4_RNA-bd"/>
</dbReference>
<dbReference type="InterPro" id="IPR036986">
    <property type="entry name" value="S4_RNA-bd_sf"/>
</dbReference>
<dbReference type="SMART" id="SM00363">
    <property type="entry name" value="S4"/>
    <property type="match status" value="1"/>
</dbReference>
<dbReference type="PIRSF" id="PIRSF005578">
    <property type="entry name" value="TlyA"/>
    <property type="match status" value="1"/>
</dbReference>
<sequence length="266" mass="29344">MSTSKQRLDKLLLERGLVDSRSKATAMILAGKVRVDGRVVVKAGTLVSLASSLEVMEQERWVSRGAHKLLKALSSFDVDPEDAVCIDVGASTGGFTQVLLERGAKKVYAIDVGYGQLAWPLRQDERVVVRERTNARFLRREDFDETADLVTIDVSFISLKLIIPVVVDLLSPNGDIIALIKPQFEAGKEHVSKGIISDPLLHESVLRDITGFIEQATPLKLAGLTHSPIKGPKGNIEFLMHVTNKRVTPYVPDFEKIVKNAHDELD</sequence>
<accession>A0ABY1JAZ2</accession>
<dbReference type="Pfam" id="PF01479">
    <property type="entry name" value="S4"/>
    <property type="match status" value="1"/>
</dbReference>
<dbReference type="InterPro" id="IPR004538">
    <property type="entry name" value="Hemolysin_A/TlyA"/>
</dbReference>
<dbReference type="Proteomes" id="UP000185093">
    <property type="component" value="Unassembled WGS sequence"/>
</dbReference>
<comment type="similarity">
    <text evidence="2">Belongs to the TlyA family.</text>
</comment>
<feature type="domain" description="RNA-binding S4" evidence="4">
    <location>
        <begin position="6"/>
        <end position="67"/>
    </location>
</feature>
<dbReference type="CDD" id="cd00165">
    <property type="entry name" value="S4"/>
    <property type="match status" value="1"/>
</dbReference>
<evidence type="ECO:0000256" key="3">
    <source>
        <dbReference type="PROSITE-ProRule" id="PRU00182"/>
    </source>
</evidence>
<name>A0ABY1JAZ2_9BACT</name>